<organism evidence="5 6">
    <name type="scientific">Mycobacterium paragordonae</name>
    <dbReference type="NCBI Taxonomy" id="1389713"/>
    <lineage>
        <taxon>Bacteria</taxon>
        <taxon>Bacillati</taxon>
        <taxon>Actinomycetota</taxon>
        <taxon>Actinomycetes</taxon>
        <taxon>Mycobacteriales</taxon>
        <taxon>Mycobacteriaceae</taxon>
        <taxon>Mycobacterium</taxon>
    </lineage>
</organism>
<dbReference type="EMBL" id="BLKX01000001">
    <property type="protein sequence ID" value="GFG78778.1"/>
    <property type="molecule type" value="Genomic_DNA"/>
</dbReference>
<reference evidence="5 6" key="1">
    <citation type="journal article" date="2019" name="Emerg. Microbes Infect.">
        <title>Comprehensive subspecies identification of 175 nontuberculous mycobacteria species based on 7547 genomic profiles.</title>
        <authorList>
            <person name="Matsumoto Y."/>
            <person name="Kinjo T."/>
            <person name="Motooka D."/>
            <person name="Nabeya D."/>
            <person name="Jung N."/>
            <person name="Uechi K."/>
            <person name="Horii T."/>
            <person name="Iida T."/>
            <person name="Fujita J."/>
            <person name="Nakamura S."/>
        </authorList>
    </citation>
    <scope>NUCLEOTIDE SEQUENCE [LARGE SCALE GENOMIC DNA]</scope>
    <source>
        <strain evidence="5 6">JCM 18565</strain>
    </source>
</reference>
<feature type="domain" description="PPE-PPW subfamily C-terminal" evidence="4">
    <location>
        <begin position="473"/>
        <end position="518"/>
    </location>
</feature>
<comment type="similarity">
    <text evidence="1">Belongs to the mycobacterial PPE family.</text>
</comment>
<evidence type="ECO:0000259" key="4">
    <source>
        <dbReference type="Pfam" id="PF18878"/>
    </source>
</evidence>
<sequence length="526" mass="53227">MHLLCGYRVFAQQRLTMTAPIWMAWPPEVHSASLSSGPGTGALLAAAQEWNALGIEYASAADELATILTSVRASWQGSSAQEYAAAHVPYLQWLTATAAKSVATALQHEAAAAAYTAALAAMPTLLELAANHAVHGVLVATNFFGINTIPIAVNEADYVRMWIQAAAAMTGYEAVAGAAVASVPPDQPAPQILNPAAAAADPLQQAQQIPQQIFQFALRLIGINWDPAVGTLNGIPYASYTVPGQPGYWISRLFLFAQDFQGLQDWIQLLLTNPVAALQSLGGITPAQIIVYLVAHPVLAAAIASSPLWSTLAALPAVAATASVAALAALAAIPAPAPVVAPVLAPVAAATAVPAGFAPALAGSVSPAVPAGAPVTTVSTVSAPPPSPPAPAGHAFLPYAMGPGSGPGVGPVHRGTGNASARAKAPEPDSAAAAAAAGARRQARRRRQQGEPQRGYADEFADIATDSGPEIGASDRGAGSLGFAGTVPQATAQPAGLITLAGDPFGGGPTLPMIPTTWDADQPEEL</sequence>
<accession>A0ABQ1C2V5</accession>
<dbReference type="Pfam" id="PF00823">
    <property type="entry name" value="PPE"/>
    <property type="match status" value="1"/>
</dbReference>
<dbReference type="SUPFAM" id="SSF140459">
    <property type="entry name" value="PE/PPE dimer-like"/>
    <property type="match status" value="1"/>
</dbReference>
<dbReference type="Pfam" id="PF18878">
    <property type="entry name" value="PPE-PPW"/>
    <property type="match status" value="1"/>
</dbReference>
<evidence type="ECO:0000313" key="6">
    <source>
        <dbReference type="Proteomes" id="UP000465240"/>
    </source>
</evidence>
<protein>
    <submittedName>
        <fullName evidence="5">PPE family protein</fullName>
    </submittedName>
</protein>
<comment type="caution">
    <text evidence="5">The sequence shown here is derived from an EMBL/GenBank/DDBJ whole genome shotgun (WGS) entry which is preliminary data.</text>
</comment>
<dbReference type="Gene3D" id="1.20.1260.20">
    <property type="entry name" value="PPE superfamily"/>
    <property type="match status" value="1"/>
</dbReference>
<dbReference type="InterPro" id="IPR038332">
    <property type="entry name" value="PPE_sf"/>
</dbReference>
<feature type="region of interest" description="Disordered" evidence="2">
    <location>
        <begin position="407"/>
        <end position="479"/>
    </location>
</feature>
<keyword evidence="6" id="KW-1185">Reference proteome</keyword>
<proteinExistence type="inferred from homology"/>
<dbReference type="PANTHER" id="PTHR46766">
    <property type="entry name" value="GLUTAMINE-RICH PROTEIN 2"/>
    <property type="match status" value="1"/>
</dbReference>
<dbReference type="Proteomes" id="UP000465240">
    <property type="component" value="Unassembled WGS sequence"/>
</dbReference>
<dbReference type="InterPro" id="IPR043641">
    <property type="entry name" value="PPE-PPW_C"/>
</dbReference>
<feature type="compositionally biased region" description="Low complexity" evidence="2">
    <location>
        <begin position="428"/>
        <end position="440"/>
    </location>
</feature>
<gene>
    <name evidence="5" type="primary">PPE11_1</name>
    <name evidence="5" type="ORF">MPRG_20540</name>
</gene>
<dbReference type="PANTHER" id="PTHR46766:SF1">
    <property type="entry name" value="GLUTAMINE-RICH PROTEIN 2"/>
    <property type="match status" value="1"/>
</dbReference>
<evidence type="ECO:0000256" key="2">
    <source>
        <dbReference type="SAM" id="MobiDB-lite"/>
    </source>
</evidence>
<dbReference type="InterPro" id="IPR000030">
    <property type="entry name" value="PPE_dom"/>
</dbReference>
<evidence type="ECO:0000259" key="3">
    <source>
        <dbReference type="Pfam" id="PF00823"/>
    </source>
</evidence>
<evidence type="ECO:0000313" key="5">
    <source>
        <dbReference type="EMBL" id="GFG78778.1"/>
    </source>
</evidence>
<name>A0ABQ1C2V5_9MYCO</name>
<evidence type="ECO:0000256" key="1">
    <source>
        <dbReference type="ARBA" id="ARBA00010652"/>
    </source>
</evidence>
<feature type="domain" description="PPE" evidence="3">
    <location>
        <begin position="22"/>
        <end position="184"/>
    </location>
</feature>